<evidence type="ECO:0000313" key="2">
    <source>
        <dbReference type="EMBL" id="RZS32445.1"/>
    </source>
</evidence>
<dbReference type="GO" id="GO:0016137">
    <property type="term" value="P:glycoside metabolic process"/>
    <property type="evidence" value="ECO:0007669"/>
    <property type="project" value="UniProtKB-ARBA"/>
</dbReference>
<reference evidence="2 3" key="1">
    <citation type="submission" date="2019-02" db="EMBL/GenBank/DDBJ databases">
        <title>Genomic Encyclopedia of Type Strains, Phase IV (KMG-IV): sequencing the most valuable type-strain genomes for metagenomic binning, comparative biology and taxonomic classification.</title>
        <authorList>
            <person name="Goeker M."/>
        </authorList>
    </citation>
    <scope>NUCLEOTIDE SEQUENCE [LARGE SCALE GENOMIC DNA]</scope>
    <source>
        <strain evidence="2 3">DSM 101727</strain>
    </source>
</reference>
<sequence>MNVLAVGAHPDDLEILAAGSLALYARDGHRVTMCVLTKGDLGSDTHTRAETAAIRRAEAEESAAVIGADFFCLDQPDGFLFDGPDVRTRLVDVMRSAKPDVVITHHPDDYHPDHRAASRIVLNCRQLGLCGLVETANEPTDTIPGVLYMDTLTGIGFQPELWVDITETIDTKRAMLRKHASQNEWLKRLHGTDYVDYVDRQGTLRGLQIETAYAEGFQAAKAYPQPRDPGRLLPPSL</sequence>
<dbReference type="Proteomes" id="UP000294257">
    <property type="component" value="Unassembled WGS sequence"/>
</dbReference>
<dbReference type="EMBL" id="SGWQ01000012">
    <property type="protein sequence ID" value="RZS32445.1"/>
    <property type="molecule type" value="Genomic_DNA"/>
</dbReference>
<dbReference type="AlphaFoldDB" id="A0A4Q7KDY7"/>
<dbReference type="Gene3D" id="3.40.50.10320">
    <property type="entry name" value="LmbE-like"/>
    <property type="match status" value="1"/>
</dbReference>
<organism evidence="2 3">
    <name type="scientific">Herbihabitans rhizosphaerae</name>
    <dbReference type="NCBI Taxonomy" id="1872711"/>
    <lineage>
        <taxon>Bacteria</taxon>
        <taxon>Bacillati</taxon>
        <taxon>Actinomycetota</taxon>
        <taxon>Actinomycetes</taxon>
        <taxon>Pseudonocardiales</taxon>
        <taxon>Pseudonocardiaceae</taxon>
        <taxon>Herbihabitans</taxon>
    </lineage>
</organism>
<dbReference type="InterPro" id="IPR024078">
    <property type="entry name" value="LmbE-like_dom_sf"/>
</dbReference>
<dbReference type="Pfam" id="PF02585">
    <property type="entry name" value="PIG-L"/>
    <property type="match status" value="1"/>
</dbReference>
<evidence type="ECO:0000256" key="1">
    <source>
        <dbReference type="ARBA" id="ARBA00022833"/>
    </source>
</evidence>
<dbReference type="OrthoDB" id="3514174at2"/>
<dbReference type="GO" id="GO:0016811">
    <property type="term" value="F:hydrolase activity, acting on carbon-nitrogen (but not peptide) bonds, in linear amides"/>
    <property type="evidence" value="ECO:0007669"/>
    <property type="project" value="TreeGrafter"/>
</dbReference>
<comment type="caution">
    <text evidence="2">The sequence shown here is derived from an EMBL/GenBank/DDBJ whole genome shotgun (WGS) entry which is preliminary data.</text>
</comment>
<proteinExistence type="predicted"/>
<evidence type="ECO:0000313" key="3">
    <source>
        <dbReference type="Proteomes" id="UP000294257"/>
    </source>
</evidence>
<name>A0A4Q7KDY7_9PSEU</name>
<dbReference type="SUPFAM" id="SSF102588">
    <property type="entry name" value="LmbE-like"/>
    <property type="match status" value="1"/>
</dbReference>
<protein>
    <submittedName>
        <fullName evidence="2">LmbE family N-acetylglucosaminyl deacetylase</fullName>
    </submittedName>
</protein>
<dbReference type="InterPro" id="IPR003737">
    <property type="entry name" value="GlcNAc_PI_deacetylase-related"/>
</dbReference>
<gene>
    <name evidence="2" type="ORF">EV193_11279</name>
</gene>
<accession>A0A4Q7KDY7</accession>
<dbReference type="PANTHER" id="PTHR12993:SF30">
    <property type="entry name" value="N-ACETYL-ALPHA-D-GLUCOSAMINYL L-MALATE DEACETYLASE 1"/>
    <property type="match status" value="1"/>
</dbReference>
<dbReference type="RefSeq" id="WP_130347890.1">
    <property type="nucleotide sequence ID" value="NZ_SGWQ01000012.1"/>
</dbReference>
<keyword evidence="1" id="KW-0862">Zinc</keyword>
<dbReference type="PANTHER" id="PTHR12993">
    <property type="entry name" value="N-ACETYLGLUCOSAMINYL-PHOSPHATIDYLINOSITOL DE-N-ACETYLASE-RELATED"/>
    <property type="match status" value="1"/>
</dbReference>
<keyword evidence="3" id="KW-1185">Reference proteome</keyword>